<feature type="domain" description="Fe2OG dioxygenase" evidence="6">
    <location>
        <begin position="173"/>
        <end position="275"/>
    </location>
</feature>
<dbReference type="EMBL" id="FTOE01000001">
    <property type="protein sequence ID" value="SIS40174.1"/>
    <property type="molecule type" value="Genomic_DNA"/>
</dbReference>
<dbReference type="SUPFAM" id="SSF51197">
    <property type="entry name" value="Clavaminate synthase-like"/>
    <property type="match status" value="1"/>
</dbReference>
<keyword evidence="4 5" id="KW-0408">Iron</keyword>
<dbReference type="AlphaFoldDB" id="A0A1N7ISX0"/>
<dbReference type="InterPro" id="IPR005123">
    <property type="entry name" value="Oxoglu/Fe-dep_dioxygenase_dom"/>
</dbReference>
<dbReference type="PANTHER" id="PTHR10209:SF867">
    <property type="entry name" value="2-OXOGLUTARATE (2OG) AND FE(II)-DEPENDENT OXYGENASE SUPERFAMILY PROTEIN"/>
    <property type="match status" value="1"/>
</dbReference>
<dbReference type="Gene3D" id="2.60.120.330">
    <property type="entry name" value="B-lactam Antibiotic, Isopenicillin N Synthase, Chain"/>
    <property type="match status" value="1"/>
</dbReference>
<dbReference type="OrthoDB" id="21825at2"/>
<keyword evidence="8" id="KW-1185">Reference proteome</keyword>
<evidence type="ECO:0000256" key="1">
    <source>
        <dbReference type="ARBA" id="ARBA00008056"/>
    </source>
</evidence>
<dbReference type="PRINTS" id="PR00682">
    <property type="entry name" value="IPNSYNTHASE"/>
</dbReference>
<protein>
    <submittedName>
        <fullName evidence="7">Isopenicillin N synthase</fullName>
    </submittedName>
</protein>
<dbReference type="PANTHER" id="PTHR10209">
    <property type="entry name" value="OXIDOREDUCTASE, 2OG-FE II OXYGENASE FAMILY PROTEIN"/>
    <property type="match status" value="1"/>
</dbReference>
<gene>
    <name evidence="7" type="ORF">SAMN05421760_10181</name>
</gene>
<dbReference type="Pfam" id="PF14226">
    <property type="entry name" value="DIOX_N"/>
    <property type="match status" value="1"/>
</dbReference>
<evidence type="ECO:0000259" key="6">
    <source>
        <dbReference type="PROSITE" id="PS51471"/>
    </source>
</evidence>
<accession>A0A1N7ISX0</accession>
<organism evidence="7 8">
    <name type="scientific">Neptunomonas antarctica</name>
    <dbReference type="NCBI Taxonomy" id="619304"/>
    <lineage>
        <taxon>Bacteria</taxon>
        <taxon>Pseudomonadati</taxon>
        <taxon>Pseudomonadota</taxon>
        <taxon>Gammaproteobacteria</taxon>
        <taxon>Oceanospirillales</taxon>
        <taxon>Oceanospirillaceae</taxon>
        <taxon>Neptunomonas</taxon>
    </lineage>
</organism>
<evidence type="ECO:0000313" key="7">
    <source>
        <dbReference type="EMBL" id="SIS40174.1"/>
    </source>
</evidence>
<reference evidence="8" key="1">
    <citation type="submission" date="2017-01" db="EMBL/GenBank/DDBJ databases">
        <authorList>
            <person name="Varghese N."/>
            <person name="Submissions S."/>
        </authorList>
    </citation>
    <scope>NUCLEOTIDE SEQUENCE [LARGE SCALE GENOMIC DNA]</scope>
    <source>
        <strain evidence="8">DSM 22306</strain>
    </source>
</reference>
<dbReference type="Pfam" id="PF03171">
    <property type="entry name" value="2OG-FeII_Oxy"/>
    <property type="match status" value="1"/>
</dbReference>
<dbReference type="PROSITE" id="PS51471">
    <property type="entry name" value="FE2OG_OXY"/>
    <property type="match status" value="1"/>
</dbReference>
<proteinExistence type="inferred from homology"/>
<dbReference type="InterPro" id="IPR044861">
    <property type="entry name" value="IPNS-like_FE2OG_OXY"/>
</dbReference>
<keyword evidence="2 5" id="KW-0479">Metal-binding</keyword>
<dbReference type="RefSeq" id="WP_054339715.1">
    <property type="nucleotide sequence ID" value="NZ_FTOE01000001.1"/>
</dbReference>
<evidence type="ECO:0000256" key="5">
    <source>
        <dbReference type="RuleBase" id="RU003682"/>
    </source>
</evidence>
<dbReference type="FunFam" id="2.60.120.330:FF:000006">
    <property type="entry name" value="2-oxoglutarate-Fe(II) type oxidoreductase hxnY"/>
    <property type="match status" value="1"/>
</dbReference>
<evidence type="ECO:0000256" key="3">
    <source>
        <dbReference type="ARBA" id="ARBA00023002"/>
    </source>
</evidence>
<dbReference type="GO" id="GO:0016491">
    <property type="term" value="F:oxidoreductase activity"/>
    <property type="evidence" value="ECO:0007669"/>
    <property type="project" value="UniProtKB-KW"/>
</dbReference>
<evidence type="ECO:0000256" key="4">
    <source>
        <dbReference type="ARBA" id="ARBA00023004"/>
    </source>
</evidence>
<dbReference type="GO" id="GO:0046872">
    <property type="term" value="F:metal ion binding"/>
    <property type="evidence" value="ECO:0007669"/>
    <property type="project" value="UniProtKB-KW"/>
</dbReference>
<comment type="similarity">
    <text evidence="1 5">Belongs to the iron/ascorbate-dependent oxidoreductase family.</text>
</comment>
<dbReference type="STRING" id="619304.SAMN05421760_10181"/>
<dbReference type="InterPro" id="IPR027443">
    <property type="entry name" value="IPNS-like_sf"/>
</dbReference>
<name>A0A1N7ISX0_9GAMM</name>
<dbReference type="InterPro" id="IPR026992">
    <property type="entry name" value="DIOX_N"/>
</dbReference>
<evidence type="ECO:0000313" key="8">
    <source>
        <dbReference type="Proteomes" id="UP000185999"/>
    </source>
</evidence>
<sequence length="320" mass="35944">MTPYIPLIDISPLYSNKREHWSAVAQQIDDACQQSGFFYVTGHTISAQQMEKVTALAKHFFALPSEEKLKIDITATQHHRGYGAIATEQLDPERPGDFKETFDMARNLDLASPEVLAGTPLHGPNQYPDIDGFAEEMEEHYQLMLGLGKTILKGISVALGIEPDYFDSRFTHPISVLRFIHYPPFEKKCSDDQLGAGAHTDYGCITLLYQDDSGGLQVKNRAGEWIDAPPIEGSFVVNIGDLMARWSNDRYCSTPHRVINPAGKERYSSPFFVEPNFDTDIYCLEGCSTPENPPKYPAISAGNYLLSRFKETYAYRQEIS</sequence>
<evidence type="ECO:0000256" key="2">
    <source>
        <dbReference type="ARBA" id="ARBA00022723"/>
    </source>
</evidence>
<keyword evidence="3 5" id="KW-0560">Oxidoreductase</keyword>
<dbReference type="Proteomes" id="UP000185999">
    <property type="component" value="Unassembled WGS sequence"/>
</dbReference>